<protein>
    <submittedName>
        <fullName evidence="1">7-cyano-7-deazaguanine reductase</fullName>
    </submittedName>
</protein>
<dbReference type="Proteomes" id="UP000011137">
    <property type="component" value="Segment"/>
</dbReference>
<dbReference type="PANTHER" id="PTHR34354:SF1">
    <property type="entry name" value="NADPH-DEPENDENT 7-CYANO-7-DEAZAGUANINE REDUCTASE"/>
    <property type="match status" value="1"/>
</dbReference>
<reference evidence="1 2" key="1">
    <citation type="journal article" date="2013" name="J. Virol.">
        <title>Insights into head-tailed viruses infecting extremely halophilic archaea.</title>
        <authorList>
            <person name="Pietila M.K."/>
            <person name="Laurinmaki P."/>
            <person name="Russell D.A."/>
            <person name="Ko C.C."/>
            <person name="Jacobs-Sera D."/>
            <person name="Butcher S.J."/>
            <person name="Bamford D.H."/>
            <person name="Hendrix R.W."/>
        </authorList>
    </citation>
    <scope>NUCLEOTIDE SEQUENCE [LARGE SCALE GENOMIC DNA]</scope>
</reference>
<evidence type="ECO:0000313" key="1">
    <source>
        <dbReference type="EMBL" id="AGC34451.1"/>
    </source>
</evidence>
<dbReference type="RefSeq" id="YP_007378987.1">
    <property type="nucleotide sequence ID" value="NC_020158.1"/>
</dbReference>
<accession>L7THY2</accession>
<dbReference type="PANTHER" id="PTHR34354">
    <property type="entry name" value="NADPH-DEPENDENT 7-CYANO-7-DEAZAGUANINE REDUCTASE"/>
    <property type="match status" value="1"/>
</dbReference>
<dbReference type="SUPFAM" id="SSF55620">
    <property type="entry name" value="Tetrahydrobiopterin biosynthesis enzymes-like"/>
    <property type="match status" value="1"/>
</dbReference>
<gene>
    <name evidence="1" type="primary">82</name>
    <name evidence="1" type="ORF">HVTV1_82</name>
</gene>
<dbReference type="GO" id="GO:0008616">
    <property type="term" value="P:tRNA queuosine(34) biosynthetic process"/>
    <property type="evidence" value="ECO:0007669"/>
    <property type="project" value="InterPro"/>
</dbReference>
<name>L7THY2_9CAUD</name>
<dbReference type="InterPro" id="IPR050084">
    <property type="entry name" value="NADPH_dep_7-cyano-7-deazaG_red"/>
</dbReference>
<dbReference type="Gene3D" id="3.30.1130.10">
    <property type="match status" value="1"/>
</dbReference>
<keyword evidence="2" id="KW-1185">Reference proteome</keyword>
<dbReference type="InterPro" id="IPR043133">
    <property type="entry name" value="GTP-CH-I_C/QueF"/>
</dbReference>
<dbReference type="OrthoDB" id="15187at10239"/>
<dbReference type="KEGG" id="vg:14477323"/>
<dbReference type="InterPro" id="IPR029500">
    <property type="entry name" value="QueF"/>
</dbReference>
<proteinExistence type="predicted"/>
<dbReference type="EMBL" id="KC117377">
    <property type="protein sequence ID" value="AGC34451.1"/>
    <property type="molecule type" value="Genomic_DNA"/>
</dbReference>
<evidence type="ECO:0000313" key="2">
    <source>
        <dbReference type="Proteomes" id="UP000011137"/>
    </source>
</evidence>
<organism evidence="1 2">
    <name type="scientific">Haloarcula vallismortis tailed virus 1</name>
    <dbReference type="NCBI Taxonomy" id="1262528"/>
    <lineage>
        <taxon>Viruses</taxon>
        <taxon>Duplodnaviria</taxon>
        <taxon>Heunggongvirae</taxon>
        <taxon>Uroviricota</taxon>
        <taxon>Caudoviricetes</taxon>
        <taxon>Thumleimavirales</taxon>
        <taxon>Druskaviridae</taxon>
        <taxon>Tredecimvirus</taxon>
        <taxon>Tredecimvirus thailandense</taxon>
        <taxon>Tredecimvirus HVTV1</taxon>
    </lineage>
</organism>
<dbReference type="Pfam" id="PF14489">
    <property type="entry name" value="QueF"/>
    <property type="match status" value="1"/>
</dbReference>
<sequence>MGDNEVNFRFNPDYDPINSEVLQAVPNPRPDTERTDRHVAKEFSTNCPVDYGVDPDAEDDEVESEGVRDYGEIEIEYVPEDYIVELKSLKYYLMSFEDARISHEEVTAKVWQDLAEILYPDLDEDEAQKRLHVAFDVNPRGGISSQTWVGGIQ</sequence>
<dbReference type="GeneID" id="14477323"/>
<dbReference type="GO" id="GO:0033739">
    <property type="term" value="F:preQ1 synthase activity"/>
    <property type="evidence" value="ECO:0007669"/>
    <property type="project" value="InterPro"/>
</dbReference>